<feature type="binding site" evidence="11">
    <location>
        <begin position="102"/>
        <end position="109"/>
    </location>
    <ligand>
        <name>ATP</name>
        <dbReference type="ChEBI" id="CHEBI:30616"/>
    </ligand>
</feature>
<keyword evidence="9 11" id="KW-0238">DNA-binding</keyword>
<keyword evidence="8 11" id="KW-0346">Stress response</keyword>
<dbReference type="GO" id="GO:0000725">
    <property type="term" value="P:recombinational repair"/>
    <property type="evidence" value="ECO:0007669"/>
    <property type="project" value="UniProtKB-UniRule"/>
</dbReference>
<evidence type="ECO:0000256" key="6">
    <source>
        <dbReference type="ARBA" id="ARBA00022833"/>
    </source>
</evidence>
<dbReference type="PANTHER" id="PTHR32472:SF10">
    <property type="entry name" value="DNA REPAIR PROTEIN RADA-LIKE PROTEIN"/>
    <property type="match status" value="1"/>
</dbReference>
<keyword evidence="4 13" id="KW-0863">Zinc-finger</keyword>
<accession>A0A1H7ZMH2</accession>
<evidence type="ECO:0000256" key="10">
    <source>
        <dbReference type="ARBA" id="ARBA00023204"/>
    </source>
</evidence>
<dbReference type="PROSITE" id="PS50162">
    <property type="entry name" value="RECA_2"/>
    <property type="match status" value="1"/>
</dbReference>
<dbReference type="Pfam" id="PF13481">
    <property type="entry name" value="AAA_25"/>
    <property type="match status" value="1"/>
</dbReference>
<dbReference type="InterPro" id="IPR020588">
    <property type="entry name" value="RecA_ATP-bd"/>
</dbReference>
<reference evidence="15 16" key="1">
    <citation type="submission" date="2016-10" db="EMBL/GenBank/DDBJ databases">
        <authorList>
            <person name="de Groot N.N."/>
        </authorList>
    </citation>
    <scope>NUCLEOTIDE SEQUENCE [LARGE SCALE GENOMIC DNA]</scope>
    <source>
        <strain evidence="15 16">CGMCC 1.5070</strain>
    </source>
</reference>
<dbReference type="AlphaFoldDB" id="A0A1H7ZMH2"/>
<dbReference type="STRING" id="474960.SAMN05216180_0720"/>
<comment type="domain">
    <text evidence="11">The middle region has homology to RecA with ATPase motifs including the RadA KNRFG motif, while the C-terminus is homologous to Lon protease.</text>
</comment>
<evidence type="ECO:0000256" key="13">
    <source>
        <dbReference type="RuleBase" id="RU003555"/>
    </source>
</evidence>
<dbReference type="SUPFAM" id="SSF54211">
    <property type="entry name" value="Ribosomal protein S5 domain 2-like"/>
    <property type="match status" value="1"/>
</dbReference>
<keyword evidence="16" id="KW-1185">Reference proteome</keyword>
<proteinExistence type="inferred from homology"/>
<dbReference type="RefSeq" id="WP_092751717.1">
    <property type="nucleotide sequence ID" value="NZ_FOCG01000001.1"/>
</dbReference>
<dbReference type="GO" id="GO:0008270">
    <property type="term" value="F:zinc ion binding"/>
    <property type="evidence" value="ECO:0007669"/>
    <property type="project" value="UniProtKB-KW"/>
</dbReference>
<evidence type="ECO:0000256" key="2">
    <source>
        <dbReference type="ARBA" id="ARBA00022741"/>
    </source>
</evidence>
<evidence type="ECO:0000256" key="11">
    <source>
        <dbReference type="HAMAP-Rule" id="MF_01498"/>
    </source>
</evidence>
<dbReference type="GO" id="GO:0003684">
    <property type="term" value="F:damaged DNA binding"/>
    <property type="evidence" value="ECO:0007669"/>
    <property type="project" value="InterPro"/>
</dbReference>
<feature type="region of interest" description="Lon-protease-like" evidence="11">
    <location>
        <begin position="357"/>
        <end position="461"/>
    </location>
</feature>
<comment type="function">
    <text evidence="11">Plays a role in repairing double-strand DNA breaks, probably involving stabilizing or processing branched DNA or blocked replication forks.</text>
</comment>
<feature type="short sequence motif" description="RadA KNRFG motif" evidence="11">
    <location>
        <begin position="258"/>
        <end position="262"/>
    </location>
</feature>
<evidence type="ECO:0000256" key="3">
    <source>
        <dbReference type="ARBA" id="ARBA00022763"/>
    </source>
</evidence>
<feature type="domain" description="RecA family profile 1" evidence="14">
    <location>
        <begin position="73"/>
        <end position="221"/>
    </location>
</feature>
<dbReference type="CDD" id="cd01121">
    <property type="entry name" value="RadA_SMS_N"/>
    <property type="match status" value="1"/>
</dbReference>
<dbReference type="PANTHER" id="PTHR32472">
    <property type="entry name" value="DNA REPAIR PROTEIN RADA"/>
    <property type="match status" value="1"/>
</dbReference>
<keyword evidence="2 11" id="KW-0547">Nucleotide-binding</keyword>
<keyword evidence="6 13" id="KW-0862">Zinc</keyword>
<organism evidence="15 16">
    <name type="scientific">Hydrogenoanaerobacterium saccharovorans</name>
    <dbReference type="NCBI Taxonomy" id="474960"/>
    <lineage>
        <taxon>Bacteria</taxon>
        <taxon>Bacillati</taxon>
        <taxon>Bacillota</taxon>
        <taxon>Clostridia</taxon>
        <taxon>Eubacteriales</taxon>
        <taxon>Oscillospiraceae</taxon>
        <taxon>Hydrogenoanaerobacterium</taxon>
    </lineage>
</organism>
<dbReference type="Pfam" id="PF13541">
    <property type="entry name" value="ChlI"/>
    <property type="match status" value="1"/>
</dbReference>
<keyword evidence="10 11" id="KW-0234">DNA repair</keyword>
<dbReference type="InterPro" id="IPR004504">
    <property type="entry name" value="DNA_repair_RadA"/>
</dbReference>
<dbReference type="InterPro" id="IPR020568">
    <property type="entry name" value="Ribosomal_Su5_D2-typ_SF"/>
</dbReference>
<evidence type="ECO:0000313" key="15">
    <source>
        <dbReference type="EMBL" id="SEM58699.1"/>
    </source>
</evidence>
<dbReference type="Pfam" id="PF18073">
    <property type="entry name" value="Zn_ribbon_LapB"/>
    <property type="match status" value="1"/>
</dbReference>
<evidence type="ECO:0000256" key="5">
    <source>
        <dbReference type="ARBA" id="ARBA00022801"/>
    </source>
</evidence>
<dbReference type="InterPro" id="IPR041166">
    <property type="entry name" value="Rubredoxin_2"/>
</dbReference>
<dbReference type="OrthoDB" id="9803906at2"/>
<dbReference type="GO" id="GO:0005524">
    <property type="term" value="F:ATP binding"/>
    <property type="evidence" value="ECO:0007669"/>
    <property type="project" value="UniProtKB-UniRule"/>
</dbReference>
<keyword evidence="7 11" id="KW-0067">ATP-binding</keyword>
<dbReference type="GO" id="GO:0140664">
    <property type="term" value="F:ATP-dependent DNA damage sensor activity"/>
    <property type="evidence" value="ECO:0007669"/>
    <property type="project" value="InterPro"/>
</dbReference>
<dbReference type="Gene3D" id="3.30.230.10">
    <property type="match status" value="1"/>
</dbReference>
<dbReference type="FunFam" id="3.40.50.300:FF:000050">
    <property type="entry name" value="DNA repair protein RadA"/>
    <property type="match status" value="1"/>
</dbReference>
<sequence>MAGKIKTVFVCNNCGFESPKWYGKCPDCGEWNSFAEETRAPLKASAVSKQLPVFSVQYDAAYVSSLNEVDSSEEHRYKTGLHEFDRVLGGGIVRGSLVLLGGDPGIGKSTILLQICEHLCNNLKVLYVSGEESRAQVKLRANRLGVTTNDLLLMAHTDIEYVVSAIQANKPDVVIVDSIQTMVASTISSSCGSVSQVKECTQILARLAKSENVSIFIVGHVNKDGAIAGPKVLEHIVDTVLYFEGERNLFYRILRAVKNRYGSTNEIGVFEMCDKGLREVENPSMMLLSGKPSGVSGTCVACVMEGSRPILAEIQALVSKSSFGVPRRMSTGFDYNRAALLIAVLEKRGGYFFGNLDAYINVVGGLKLDEPAVDLPVALSLISSLLDKPISDNVIAFGEIGLAGELRAVTGIEQRIKEAKRMGFERCIVPKACLKGLDIATYNIEIVGIRSISEAFKYIKL</sequence>
<dbReference type="GO" id="GO:0016787">
    <property type="term" value="F:hydrolase activity"/>
    <property type="evidence" value="ECO:0007669"/>
    <property type="project" value="UniProtKB-KW"/>
</dbReference>
<dbReference type="SMART" id="SM00382">
    <property type="entry name" value="AAA"/>
    <property type="match status" value="1"/>
</dbReference>
<comment type="similarity">
    <text evidence="11 13">Belongs to the RecA family. RadA subfamily.</text>
</comment>
<evidence type="ECO:0000256" key="9">
    <source>
        <dbReference type="ARBA" id="ARBA00023125"/>
    </source>
</evidence>
<dbReference type="GO" id="GO:0005829">
    <property type="term" value="C:cytosol"/>
    <property type="evidence" value="ECO:0007669"/>
    <property type="project" value="TreeGrafter"/>
</dbReference>
<evidence type="ECO:0000256" key="4">
    <source>
        <dbReference type="ARBA" id="ARBA00022771"/>
    </source>
</evidence>
<dbReference type="Proteomes" id="UP000199158">
    <property type="component" value="Unassembled WGS sequence"/>
</dbReference>
<dbReference type="NCBIfam" id="TIGR00416">
    <property type="entry name" value="sms"/>
    <property type="match status" value="1"/>
</dbReference>
<gene>
    <name evidence="11" type="primary">radA</name>
    <name evidence="15" type="ORF">SAMN05216180_0720</name>
</gene>
<dbReference type="EMBL" id="FOCG01000001">
    <property type="protein sequence ID" value="SEM58699.1"/>
    <property type="molecule type" value="Genomic_DNA"/>
</dbReference>
<keyword evidence="1 11" id="KW-0479">Metal-binding</keyword>
<dbReference type="InterPro" id="IPR014721">
    <property type="entry name" value="Ribsml_uS5_D2-typ_fold_subgr"/>
</dbReference>
<evidence type="ECO:0000256" key="8">
    <source>
        <dbReference type="ARBA" id="ARBA00023016"/>
    </source>
</evidence>
<evidence type="ECO:0000259" key="14">
    <source>
        <dbReference type="PROSITE" id="PS50162"/>
    </source>
</evidence>
<evidence type="ECO:0000313" key="16">
    <source>
        <dbReference type="Proteomes" id="UP000199158"/>
    </source>
</evidence>
<keyword evidence="3 11" id="KW-0227">DNA damage</keyword>
<dbReference type="InterPro" id="IPR003593">
    <property type="entry name" value="AAA+_ATPase"/>
</dbReference>
<evidence type="ECO:0000256" key="7">
    <source>
        <dbReference type="ARBA" id="ARBA00022840"/>
    </source>
</evidence>
<dbReference type="HAMAP" id="MF_01498">
    <property type="entry name" value="RadA_bact"/>
    <property type="match status" value="1"/>
</dbReference>
<keyword evidence="5" id="KW-0378">Hydrolase</keyword>
<protein>
    <recommendedName>
        <fullName evidence="11 12">DNA repair protein RadA</fullName>
    </recommendedName>
</protein>
<evidence type="ECO:0000256" key="12">
    <source>
        <dbReference type="NCBIfam" id="TIGR00416"/>
    </source>
</evidence>
<name>A0A1H7ZMH2_9FIRM</name>
<dbReference type="PRINTS" id="PR01874">
    <property type="entry name" value="DNAREPAIRADA"/>
</dbReference>
<dbReference type="InterPro" id="IPR027417">
    <property type="entry name" value="P-loop_NTPase"/>
</dbReference>
<dbReference type="SUPFAM" id="SSF52540">
    <property type="entry name" value="P-loop containing nucleoside triphosphate hydrolases"/>
    <property type="match status" value="1"/>
</dbReference>
<evidence type="ECO:0000256" key="1">
    <source>
        <dbReference type="ARBA" id="ARBA00022723"/>
    </source>
</evidence>
<dbReference type="Gene3D" id="3.40.50.300">
    <property type="entry name" value="P-loop containing nucleotide triphosphate hydrolases"/>
    <property type="match status" value="1"/>
</dbReference>
<comment type="function">
    <text evidence="13">DNA-dependent ATPase involved in processing of recombination intermediates, plays a role in repairing DNA breaks. Stimulates the branch migration of RecA-mediated strand transfer reactions, allowing the 3' invading strand to extend heteroduplex DNA faster. Binds ssDNA in the presence of ADP but not other nucleotides, has ATPase activity that is stimulated by ssDNA and various branched DNA structures, but inhibited by SSB. Does not have RecA's homology-searching function.</text>
</comment>